<dbReference type="InterPro" id="IPR010506">
    <property type="entry name" value="DMAP1-bd"/>
</dbReference>
<evidence type="ECO:0000256" key="1">
    <source>
        <dbReference type="ARBA" id="ARBA00022729"/>
    </source>
</evidence>
<proteinExistence type="predicted"/>
<dbReference type="SUPFAM" id="SSF50911">
    <property type="entry name" value="Mannose 6-phosphate receptor domain"/>
    <property type="match status" value="1"/>
</dbReference>
<feature type="domain" description="DMAP1-binding" evidence="5">
    <location>
        <begin position="190"/>
        <end position="307"/>
    </location>
</feature>
<evidence type="ECO:0000259" key="5">
    <source>
        <dbReference type="PROSITE" id="PS51912"/>
    </source>
</evidence>
<dbReference type="OrthoDB" id="28322at2759"/>
<keyword evidence="1" id="KW-0732">Signal</keyword>
<dbReference type="InterPro" id="IPR044865">
    <property type="entry name" value="MRH_dom"/>
</dbReference>
<keyword evidence="3" id="KW-0175">Coiled coil</keyword>
<sequence>MSVSVDRMQFIPVEFLFLLLISLLMIIKPSVLEMVNMKIVEEPSSYGLNSYNFASHTTDDKKLKMRIQPSNFSGPQHLRRLYGKCFSKELNEYRYELCPFFNVTQHEQSYRWNPFSGVLGVWQEWEIENNTFLAMNMREGEKCGDIHRTVKVIFSCGDKHDIVNVTEPSTCNYHMRFLSPYVCHRDSMLVYPTLTDQLQGAWDELEGELYREEITQKGYDKQLRKIFEKAGYYIPQEEKKLLSLEAVKREEEEKKEENGEFDTLPKCTEEYKKLKKEIEGLRTLLAVKDSKDATNASSEISTSNPSKRKKSKSSSKKGKFLKSISSKSKS</sequence>
<dbReference type="Gene3D" id="2.70.130.10">
    <property type="entry name" value="Mannose-6-phosphate receptor binding domain"/>
    <property type="match status" value="1"/>
</dbReference>
<dbReference type="PROSITE" id="PS51912">
    <property type="entry name" value="DMAP1_BIND"/>
    <property type="match status" value="1"/>
</dbReference>
<evidence type="ECO:0000313" key="8">
    <source>
        <dbReference type="RefSeq" id="XP_022314865.1"/>
    </source>
</evidence>
<keyword evidence="2" id="KW-1015">Disulfide bond</keyword>
<keyword evidence="7" id="KW-1185">Reference proteome</keyword>
<evidence type="ECO:0000256" key="3">
    <source>
        <dbReference type="SAM" id="Coils"/>
    </source>
</evidence>
<dbReference type="GeneID" id="111119211"/>
<dbReference type="PANTHER" id="PTHR12630">
    <property type="entry name" value="N-LINKED OLIGOSACCHARIDE PROCESSING"/>
    <property type="match status" value="1"/>
</dbReference>
<reference evidence="8" key="1">
    <citation type="submission" date="2025-08" db="UniProtKB">
        <authorList>
            <consortium name="RefSeq"/>
        </authorList>
    </citation>
    <scope>IDENTIFICATION</scope>
    <source>
        <tissue evidence="8">Whole sample</tissue>
    </source>
</reference>
<dbReference type="Pfam" id="PF13015">
    <property type="entry name" value="PRKCSH_1"/>
    <property type="match status" value="1"/>
</dbReference>
<feature type="coiled-coil region" evidence="3">
    <location>
        <begin position="234"/>
        <end position="284"/>
    </location>
</feature>
<evidence type="ECO:0000256" key="2">
    <source>
        <dbReference type="ARBA" id="ARBA00023157"/>
    </source>
</evidence>
<dbReference type="PANTHER" id="PTHR12630:SF6">
    <property type="entry name" value="N-ACETYLGLUCOSAMINE-1-PHOSPHOTRANSFERASE SUBUNIT GAMMA"/>
    <property type="match status" value="1"/>
</dbReference>
<dbReference type="InterPro" id="IPR039794">
    <property type="entry name" value="Gtb1-like"/>
</dbReference>
<dbReference type="Proteomes" id="UP000694844">
    <property type="component" value="Chromosome 2"/>
</dbReference>
<dbReference type="GO" id="GO:0005794">
    <property type="term" value="C:Golgi apparatus"/>
    <property type="evidence" value="ECO:0007669"/>
    <property type="project" value="TreeGrafter"/>
</dbReference>
<feature type="region of interest" description="Disordered" evidence="4">
    <location>
        <begin position="291"/>
        <end position="330"/>
    </location>
</feature>
<evidence type="ECO:0000256" key="4">
    <source>
        <dbReference type="SAM" id="MobiDB-lite"/>
    </source>
</evidence>
<dbReference type="PROSITE" id="PS51914">
    <property type="entry name" value="MRH"/>
    <property type="match status" value="1"/>
</dbReference>
<name>A0A8B8CGN1_CRAVI</name>
<dbReference type="InterPro" id="IPR009011">
    <property type="entry name" value="Man6P_isomerase_rcpt-bd_dom_sf"/>
</dbReference>
<dbReference type="InterPro" id="IPR036607">
    <property type="entry name" value="PRKCSH"/>
</dbReference>
<organism evidence="7 8">
    <name type="scientific">Crassostrea virginica</name>
    <name type="common">Eastern oyster</name>
    <dbReference type="NCBI Taxonomy" id="6565"/>
    <lineage>
        <taxon>Eukaryota</taxon>
        <taxon>Metazoa</taxon>
        <taxon>Spiralia</taxon>
        <taxon>Lophotrochozoa</taxon>
        <taxon>Mollusca</taxon>
        <taxon>Bivalvia</taxon>
        <taxon>Autobranchia</taxon>
        <taxon>Pteriomorphia</taxon>
        <taxon>Ostreida</taxon>
        <taxon>Ostreoidea</taxon>
        <taxon>Ostreidae</taxon>
        <taxon>Crassostrea</taxon>
    </lineage>
</organism>
<dbReference type="KEGG" id="cvn:111119211"/>
<feature type="domain" description="MRH" evidence="6">
    <location>
        <begin position="83"/>
        <end position="185"/>
    </location>
</feature>
<dbReference type="RefSeq" id="XP_022314865.1">
    <property type="nucleotide sequence ID" value="XM_022459157.1"/>
</dbReference>
<gene>
    <name evidence="8" type="primary">LOC111119211</name>
</gene>
<protein>
    <submittedName>
        <fullName evidence="8">N-acetylglucosamine-1-phosphotransferase subunit gamma-like</fullName>
    </submittedName>
</protein>
<evidence type="ECO:0000259" key="6">
    <source>
        <dbReference type="PROSITE" id="PS51914"/>
    </source>
</evidence>
<feature type="compositionally biased region" description="Low complexity" evidence="4">
    <location>
        <begin position="321"/>
        <end position="330"/>
    </location>
</feature>
<feature type="compositionally biased region" description="Basic residues" evidence="4">
    <location>
        <begin position="306"/>
        <end position="320"/>
    </location>
</feature>
<dbReference type="AlphaFoldDB" id="A0A8B8CGN1"/>
<accession>A0A8B8CGN1</accession>
<evidence type="ECO:0000313" key="7">
    <source>
        <dbReference type="Proteomes" id="UP000694844"/>
    </source>
</evidence>